<evidence type="ECO:0000313" key="4">
    <source>
        <dbReference type="Proteomes" id="UP001172684"/>
    </source>
</evidence>
<dbReference type="EMBL" id="JAPDRL010000009">
    <property type="protein sequence ID" value="KAJ9668113.1"/>
    <property type="molecule type" value="Genomic_DNA"/>
</dbReference>
<keyword evidence="1" id="KW-0833">Ubl conjugation pathway</keyword>
<sequence>MSASKRIVKELTEVTSNPPAGTKVHLVDESDVHVWEVLLDGPEQSVYAGGHFKLLLTLPKDYPFKPPVLNFQTKIYHPNVSNDDKGSMCLGMLRSDEWKPPNKLMAVINMARNLLIEPNPDDAVETAIADQYKSNRKEFEKNAREWTKKFAGKK</sequence>
<dbReference type="InterPro" id="IPR050113">
    <property type="entry name" value="Ub_conjugating_enzyme"/>
</dbReference>
<dbReference type="Gene3D" id="3.10.110.10">
    <property type="entry name" value="Ubiquitin Conjugating Enzyme"/>
    <property type="match status" value="1"/>
</dbReference>
<dbReference type="InterPro" id="IPR016135">
    <property type="entry name" value="UBQ-conjugating_enzyme/RWD"/>
</dbReference>
<dbReference type="SMART" id="SM00212">
    <property type="entry name" value="UBCc"/>
    <property type="match status" value="1"/>
</dbReference>
<dbReference type="InterPro" id="IPR000608">
    <property type="entry name" value="UBC"/>
</dbReference>
<evidence type="ECO:0000259" key="2">
    <source>
        <dbReference type="PROSITE" id="PS50127"/>
    </source>
</evidence>
<protein>
    <recommendedName>
        <fullName evidence="2">UBC core domain-containing protein</fullName>
    </recommendedName>
</protein>
<dbReference type="PANTHER" id="PTHR24067">
    <property type="entry name" value="UBIQUITIN-CONJUGATING ENZYME E2"/>
    <property type="match status" value="1"/>
</dbReference>
<organism evidence="3 4">
    <name type="scientific">Coniosporium apollinis</name>
    <dbReference type="NCBI Taxonomy" id="61459"/>
    <lineage>
        <taxon>Eukaryota</taxon>
        <taxon>Fungi</taxon>
        <taxon>Dikarya</taxon>
        <taxon>Ascomycota</taxon>
        <taxon>Pezizomycotina</taxon>
        <taxon>Dothideomycetes</taxon>
        <taxon>Dothideomycetes incertae sedis</taxon>
        <taxon>Coniosporium</taxon>
    </lineage>
</organism>
<proteinExistence type="predicted"/>
<gene>
    <name evidence="3" type="ORF">H2201_001919</name>
</gene>
<comment type="caution">
    <text evidence="3">The sequence shown here is derived from an EMBL/GenBank/DDBJ whole genome shotgun (WGS) entry which is preliminary data.</text>
</comment>
<dbReference type="Proteomes" id="UP001172684">
    <property type="component" value="Unassembled WGS sequence"/>
</dbReference>
<evidence type="ECO:0000313" key="3">
    <source>
        <dbReference type="EMBL" id="KAJ9668113.1"/>
    </source>
</evidence>
<accession>A0ABQ9P1H4</accession>
<name>A0ABQ9P1H4_9PEZI</name>
<evidence type="ECO:0000256" key="1">
    <source>
        <dbReference type="ARBA" id="ARBA00022786"/>
    </source>
</evidence>
<feature type="domain" description="UBC core" evidence="2">
    <location>
        <begin position="2"/>
        <end position="152"/>
    </location>
</feature>
<dbReference type="Pfam" id="PF00179">
    <property type="entry name" value="UQ_con"/>
    <property type="match status" value="1"/>
</dbReference>
<reference evidence="3" key="1">
    <citation type="submission" date="2022-10" db="EMBL/GenBank/DDBJ databases">
        <title>Culturing micro-colonial fungi from biological soil crusts in the Mojave desert and describing Neophaeococcomyces mojavensis, and introducing the new genera and species Taxawa tesnikishii.</title>
        <authorList>
            <person name="Kurbessoian T."/>
            <person name="Stajich J.E."/>
        </authorList>
    </citation>
    <scope>NUCLEOTIDE SEQUENCE</scope>
    <source>
        <strain evidence="3">TK_1</strain>
    </source>
</reference>
<keyword evidence="4" id="KW-1185">Reference proteome</keyword>
<dbReference type="SUPFAM" id="SSF54495">
    <property type="entry name" value="UBC-like"/>
    <property type="match status" value="1"/>
</dbReference>
<dbReference type="PROSITE" id="PS50127">
    <property type="entry name" value="UBC_2"/>
    <property type="match status" value="1"/>
</dbReference>